<feature type="non-terminal residue" evidence="1">
    <location>
        <position position="44"/>
    </location>
</feature>
<dbReference type="Proteomes" id="UP000789525">
    <property type="component" value="Unassembled WGS sequence"/>
</dbReference>
<gene>
    <name evidence="1" type="ORF">ACOLOM_LOCUS14474</name>
</gene>
<organism evidence="1 2">
    <name type="scientific">Acaulospora colombiana</name>
    <dbReference type="NCBI Taxonomy" id="27376"/>
    <lineage>
        <taxon>Eukaryota</taxon>
        <taxon>Fungi</taxon>
        <taxon>Fungi incertae sedis</taxon>
        <taxon>Mucoromycota</taxon>
        <taxon>Glomeromycotina</taxon>
        <taxon>Glomeromycetes</taxon>
        <taxon>Diversisporales</taxon>
        <taxon>Acaulosporaceae</taxon>
        <taxon>Acaulospora</taxon>
    </lineage>
</organism>
<dbReference type="EMBL" id="CAJVPT010074557">
    <property type="protein sequence ID" value="CAG8784368.1"/>
    <property type="molecule type" value="Genomic_DNA"/>
</dbReference>
<keyword evidence="2" id="KW-1185">Reference proteome</keyword>
<accession>A0ACA9RAY5</accession>
<comment type="caution">
    <text evidence="1">The sequence shown here is derived from an EMBL/GenBank/DDBJ whole genome shotgun (WGS) entry which is preliminary data.</text>
</comment>
<evidence type="ECO:0000313" key="2">
    <source>
        <dbReference type="Proteomes" id="UP000789525"/>
    </source>
</evidence>
<sequence length="44" mass="4796">MASPRARASLLSPAARKLLRKSNMSPKVSADSQLRDFYASPSMT</sequence>
<evidence type="ECO:0000313" key="1">
    <source>
        <dbReference type="EMBL" id="CAG8784368.1"/>
    </source>
</evidence>
<name>A0ACA9RAY5_9GLOM</name>
<feature type="non-terminal residue" evidence="1">
    <location>
        <position position="1"/>
    </location>
</feature>
<reference evidence="1" key="1">
    <citation type="submission" date="2021-06" db="EMBL/GenBank/DDBJ databases">
        <authorList>
            <person name="Kallberg Y."/>
            <person name="Tangrot J."/>
            <person name="Rosling A."/>
        </authorList>
    </citation>
    <scope>NUCLEOTIDE SEQUENCE</scope>
    <source>
        <strain evidence="1">CL356</strain>
    </source>
</reference>
<protein>
    <submittedName>
        <fullName evidence="1">11070_t:CDS:1</fullName>
    </submittedName>
</protein>
<proteinExistence type="predicted"/>